<dbReference type="RefSeq" id="WP_239677163.1">
    <property type="nucleotide sequence ID" value="NZ_CP070499.1"/>
</dbReference>
<dbReference type="InterPro" id="IPR036291">
    <property type="entry name" value="NAD(P)-bd_dom_sf"/>
</dbReference>
<protein>
    <recommendedName>
        <fullName evidence="3">Short-chain dehydrogenase</fullName>
    </recommendedName>
</protein>
<sequence length="181" mass="18926">MAGAGHAIAVGASGMLAGACRGLADRGWTVTVVARTERRLQATTGDDPRLLPLPADYRATEFEATLAAAVEARGLATLALCWIHSGAPRALPAVVKALAPSGRLMHVLSSASQDPTDLGNPELIADRTLRYQRVILGYRVEGGRARWLTDGEIGGGALAAVDDPTADPYVVGQIHPWSARP</sequence>
<dbReference type="Proteomes" id="UP000662857">
    <property type="component" value="Chromosome"/>
</dbReference>
<proteinExistence type="predicted"/>
<evidence type="ECO:0008006" key="3">
    <source>
        <dbReference type="Google" id="ProtNLM"/>
    </source>
</evidence>
<dbReference type="SUPFAM" id="SSF51735">
    <property type="entry name" value="NAD(P)-binding Rossmann-fold domains"/>
    <property type="match status" value="1"/>
</dbReference>
<evidence type="ECO:0000313" key="1">
    <source>
        <dbReference type="EMBL" id="QSB14997.1"/>
    </source>
</evidence>
<evidence type="ECO:0000313" key="2">
    <source>
        <dbReference type="Proteomes" id="UP000662857"/>
    </source>
</evidence>
<reference evidence="1" key="1">
    <citation type="submission" date="2021-02" db="EMBL/GenBank/DDBJ databases">
        <title>Natrosporangium hydrolyticum gen. nov., sp. nov, a haloalkaliphilic actinobacterium from a soda solonchak soil.</title>
        <authorList>
            <person name="Sorokin D.Y."/>
            <person name="Khijniak T.V."/>
            <person name="Zakharycheva A.P."/>
            <person name="Boueva O.V."/>
            <person name="Ariskina E.V."/>
            <person name="Hahnke R.L."/>
            <person name="Bunk B."/>
            <person name="Sproer C."/>
            <person name="Schumann P."/>
            <person name="Evtushenko L.I."/>
            <person name="Kublanov I.V."/>
        </authorList>
    </citation>
    <scope>NUCLEOTIDE SEQUENCE</scope>
    <source>
        <strain evidence="1">DSM 106523</strain>
    </source>
</reference>
<accession>A0A895YB70</accession>
<dbReference type="KEGG" id="nhy:JQS43_00985"/>
<gene>
    <name evidence="1" type="ORF">JQS43_00985</name>
</gene>
<dbReference type="EMBL" id="CP070499">
    <property type="protein sequence ID" value="QSB14997.1"/>
    <property type="molecule type" value="Genomic_DNA"/>
</dbReference>
<name>A0A895YB70_9ACTN</name>
<keyword evidence="2" id="KW-1185">Reference proteome</keyword>
<organism evidence="1 2">
    <name type="scientific">Natronosporangium hydrolyticum</name>
    <dbReference type="NCBI Taxonomy" id="2811111"/>
    <lineage>
        <taxon>Bacteria</taxon>
        <taxon>Bacillati</taxon>
        <taxon>Actinomycetota</taxon>
        <taxon>Actinomycetes</taxon>
        <taxon>Micromonosporales</taxon>
        <taxon>Micromonosporaceae</taxon>
        <taxon>Natronosporangium</taxon>
    </lineage>
</organism>
<dbReference type="AlphaFoldDB" id="A0A895YB70"/>